<protein>
    <recommendedName>
        <fullName evidence="13">Acyltransferase</fullName>
    </recommendedName>
</protein>
<evidence type="ECO:0000256" key="8">
    <source>
        <dbReference type="ARBA" id="ARBA00023098"/>
    </source>
</evidence>
<dbReference type="GO" id="GO:0005789">
    <property type="term" value="C:endoplasmic reticulum membrane"/>
    <property type="evidence" value="ECO:0007669"/>
    <property type="project" value="UniProtKB-SubCell"/>
</dbReference>
<dbReference type="CDD" id="cd07987">
    <property type="entry name" value="LPLAT_MGAT-like"/>
    <property type="match status" value="1"/>
</dbReference>
<evidence type="ECO:0000256" key="2">
    <source>
        <dbReference type="ARBA" id="ARBA00005420"/>
    </source>
</evidence>
<gene>
    <name evidence="12" type="ORF">Cvel_33231</name>
</gene>
<accession>A0A0G4HXQ4</accession>
<dbReference type="AlphaFoldDB" id="A0A0G4HXQ4"/>
<evidence type="ECO:0000256" key="7">
    <source>
        <dbReference type="ARBA" id="ARBA00022989"/>
    </source>
</evidence>
<reference evidence="12" key="1">
    <citation type="submission" date="2014-11" db="EMBL/GenBank/DDBJ databases">
        <authorList>
            <person name="Otto D Thomas"/>
            <person name="Naeem Raeece"/>
        </authorList>
    </citation>
    <scope>NUCLEOTIDE SEQUENCE</scope>
</reference>
<dbReference type="GO" id="GO:0004144">
    <property type="term" value="F:diacylglycerol O-acyltransferase activity"/>
    <property type="evidence" value="ECO:0007669"/>
    <property type="project" value="TreeGrafter"/>
</dbReference>
<sequence>VDAIRTSWFFRTTGKYFDTQIIYDCERKEYAKQNGKNYLGLLFPHGVISFGGLSGAALGPDPYGPTAAASAIFMLPFLRHVFSFFGIINSDKKTMMKNLKTRDVLLYPGGIAELFLADRDEERLFFSQRKGCVKLALEAQCDILPSYILGNTDMFDIVKTDFIKKLSRKLGVSILFFYGRWFLPIPYRTKVRFVVGKPIRVPKCSGDWGPSQEQIDEVHKQVTEEVKRIFDKYKATHPNYKTKELVMT</sequence>
<feature type="transmembrane region" description="Helical" evidence="11">
    <location>
        <begin position="38"/>
        <end position="60"/>
    </location>
</feature>
<comment type="subcellular location">
    <subcellularLocation>
        <location evidence="1">Endoplasmic reticulum membrane</location>
        <topology evidence="1">Multi-pass membrane protein</topology>
    </subcellularLocation>
</comment>
<dbReference type="PANTHER" id="PTHR12317">
    <property type="entry name" value="DIACYLGLYCEROL O-ACYLTRANSFERASE"/>
    <property type="match status" value="1"/>
</dbReference>
<feature type="transmembrane region" description="Helical" evidence="11">
    <location>
        <begin position="66"/>
        <end position="88"/>
    </location>
</feature>
<comment type="similarity">
    <text evidence="2">Belongs to the diacylglycerol acyltransferase family.</text>
</comment>
<keyword evidence="6" id="KW-0256">Endoplasmic reticulum</keyword>
<dbReference type="VEuPathDB" id="CryptoDB:Cvel_33231"/>
<dbReference type="GO" id="GO:0019432">
    <property type="term" value="P:triglyceride biosynthetic process"/>
    <property type="evidence" value="ECO:0007669"/>
    <property type="project" value="TreeGrafter"/>
</dbReference>
<keyword evidence="10" id="KW-0012">Acyltransferase</keyword>
<evidence type="ECO:0000313" key="12">
    <source>
        <dbReference type="EMBL" id="CEM49283.1"/>
    </source>
</evidence>
<evidence type="ECO:0000256" key="1">
    <source>
        <dbReference type="ARBA" id="ARBA00004477"/>
    </source>
</evidence>
<keyword evidence="3" id="KW-0444">Lipid biosynthesis</keyword>
<keyword evidence="7 11" id="KW-1133">Transmembrane helix</keyword>
<dbReference type="EMBL" id="CDMZ01004288">
    <property type="protein sequence ID" value="CEM49283.1"/>
    <property type="molecule type" value="Genomic_DNA"/>
</dbReference>
<evidence type="ECO:0000256" key="10">
    <source>
        <dbReference type="ARBA" id="ARBA00023315"/>
    </source>
</evidence>
<keyword evidence="8" id="KW-0443">Lipid metabolism</keyword>
<keyword evidence="5 11" id="KW-0812">Transmembrane</keyword>
<evidence type="ECO:0000256" key="9">
    <source>
        <dbReference type="ARBA" id="ARBA00023136"/>
    </source>
</evidence>
<dbReference type="PANTHER" id="PTHR12317:SF63">
    <property type="entry name" value="DIACYLGLYCEROL O-ACYLTRANSFERASE 2"/>
    <property type="match status" value="1"/>
</dbReference>
<dbReference type="InterPro" id="IPR007130">
    <property type="entry name" value="DAGAT"/>
</dbReference>
<evidence type="ECO:0000256" key="6">
    <source>
        <dbReference type="ARBA" id="ARBA00022824"/>
    </source>
</evidence>
<proteinExistence type="inferred from homology"/>
<evidence type="ECO:0000256" key="3">
    <source>
        <dbReference type="ARBA" id="ARBA00022516"/>
    </source>
</evidence>
<evidence type="ECO:0000256" key="4">
    <source>
        <dbReference type="ARBA" id="ARBA00022679"/>
    </source>
</evidence>
<keyword evidence="4" id="KW-0808">Transferase</keyword>
<evidence type="ECO:0000256" key="5">
    <source>
        <dbReference type="ARBA" id="ARBA00022692"/>
    </source>
</evidence>
<name>A0A0G4HXQ4_9ALVE</name>
<organism evidence="12">
    <name type="scientific">Chromera velia CCMP2878</name>
    <dbReference type="NCBI Taxonomy" id="1169474"/>
    <lineage>
        <taxon>Eukaryota</taxon>
        <taxon>Sar</taxon>
        <taxon>Alveolata</taxon>
        <taxon>Colpodellida</taxon>
        <taxon>Chromeraceae</taxon>
        <taxon>Chromera</taxon>
    </lineage>
</organism>
<evidence type="ECO:0008006" key="13">
    <source>
        <dbReference type="Google" id="ProtNLM"/>
    </source>
</evidence>
<evidence type="ECO:0000256" key="11">
    <source>
        <dbReference type="SAM" id="Phobius"/>
    </source>
</evidence>
<keyword evidence="9 11" id="KW-0472">Membrane</keyword>
<dbReference type="Pfam" id="PF03982">
    <property type="entry name" value="DAGAT"/>
    <property type="match status" value="1"/>
</dbReference>
<feature type="non-terminal residue" evidence="12">
    <location>
        <position position="1"/>
    </location>
</feature>